<comment type="caution">
    <text evidence="3">The sequence shown here is derived from an EMBL/GenBank/DDBJ whole genome shotgun (WGS) entry which is preliminary data.</text>
</comment>
<dbReference type="InterPro" id="IPR032812">
    <property type="entry name" value="SbsA_Ig"/>
</dbReference>
<evidence type="ECO:0000256" key="1">
    <source>
        <dbReference type="ARBA" id="ARBA00022729"/>
    </source>
</evidence>
<evidence type="ECO:0000313" key="4">
    <source>
        <dbReference type="Proteomes" id="UP001500027"/>
    </source>
</evidence>
<gene>
    <name evidence="3" type="ORF">GCM10022257_13620</name>
</gene>
<reference evidence="4" key="1">
    <citation type="journal article" date="2019" name="Int. J. Syst. Evol. Microbiol.">
        <title>The Global Catalogue of Microorganisms (GCM) 10K type strain sequencing project: providing services to taxonomists for standard genome sequencing and annotation.</title>
        <authorList>
            <consortium name="The Broad Institute Genomics Platform"/>
            <consortium name="The Broad Institute Genome Sequencing Center for Infectious Disease"/>
            <person name="Wu L."/>
            <person name="Ma J."/>
        </authorList>
    </citation>
    <scope>NUCLEOTIDE SEQUENCE [LARGE SCALE GENOMIC DNA]</scope>
    <source>
        <strain evidence="4">JCM 17452</strain>
    </source>
</reference>
<dbReference type="Pfam" id="PF13205">
    <property type="entry name" value="Big_5"/>
    <property type="match status" value="1"/>
</dbReference>
<organism evidence="3 4">
    <name type="scientific">Hyunsoonleella aestuarii</name>
    <dbReference type="NCBI Taxonomy" id="912802"/>
    <lineage>
        <taxon>Bacteria</taxon>
        <taxon>Pseudomonadati</taxon>
        <taxon>Bacteroidota</taxon>
        <taxon>Flavobacteriia</taxon>
        <taxon>Flavobacteriales</taxon>
        <taxon>Flavobacteriaceae</taxon>
    </lineage>
</organism>
<proteinExistence type="predicted"/>
<feature type="domain" description="SbsA Ig-like" evidence="2">
    <location>
        <begin position="59"/>
        <end position="161"/>
    </location>
</feature>
<evidence type="ECO:0000313" key="3">
    <source>
        <dbReference type="EMBL" id="GAA4269261.1"/>
    </source>
</evidence>
<protein>
    <submittedName>
        <fullName evidence="3">Ig-like domain-containing protein</fullName>
    </submittedName>
</protein>
<evidence type="ECO:0000259" key="2">
    <source>
        <dbReference type="Pfam" id="PF13205"/>
    </source>
</evidence>
<keyword evidence="4" id="KW-1185">Reference proteome</keyword>
<sequence length="562" mass="64709">MIFFILFLRISEQKKSCTFAGNLKLLMRKILSNFILAFIIGLIFINCANRGTPEGGPKDETPPEIVKSEPENYSINFNGNEIKITFNEFVKLKDIQKQLIISPPMVTQPEIKPIGSASREITIKIYDTLQPNTTYAFNFGNSIQDNNEGNPFSYYRYVFSTGDYIDSLKVKGNIVDAIKREPETFVSVALYEVDSTFRDSIVYKETPKYITNTLDSLTTFTIENVKEGKYLLVALKDSNGDNKFQQKTDQIGYYDELIYVPTKDSLHTLKLFKEDLDFKAVRPKLISGEKIVFGYEGDYKDMKIELLSEVSEDFTYSITKDKETDSLYYWYAPRQEVDSLIFKVSHPTFEKEFTARISEQKRDSLMLTPSPSGNIGYDEPFRIFGSTPFKNIDASKITILDKDSTKVAFNSKLDSIFNTFILDFEKTEANKYNIEILPEAFTGFFDVKNDSLNYSVSTKRISDFGYIRFNMVNAVYPLIVQLTDAKGEVKDERYATENKPLDFLNVNPGKYFVRVIFDSNGNKKYDTGNFLKKIQPERVSHFEMSEEVRADWGLIETLQFIR</sequence>
<name>A0ABP8EAX7_9FLAO</name>
<keyword evidence="1" id="KW-0732">Signal</keyword>
<dbReference type="Proteomes" id="UP001500027">
    <property type="component" value="Unassembled WGS sequence"/>
</dbReference>
<accession>A0ABP8EAX7</accession>
<dbReference type="EMBL" id="BAABAV010000001">
    <property type="protein sequence ID" value="GAA4269261.1"/>
    <property type="molecule type" value="Genomic_DNA"/>
</dbReference>